<proteinExistence type="predicted"/>
<feature type="region of interest" description="Disordered" evidence="1">
    <location>
        <begin position="134"/>
        <end position="177"/>
    </location>
</feature>
<name>A0ABQ8SRH8_PERAM</name>
<sequence>MIVLVRTPENVERVRQAILRSPRRSARRHSAALGISNRTVKVDAHWHEPTGTEIYSSPSSAEALTLTARNIPVPVDRPPGTGLANGPSFRREGVPHHIPVVTVIVHKDENGYGMKVSGDNPVYVQSVKEGECPLPVRRQMKDKEKAGKEDKVERRYGSTRKGSTDNEKRTESWEANV</sequence>
<protein>
    <submittedName>
        <fullName evidence="2">Uncharacterized protein</fullName>
    </submittedName>
</protein>
<keyword evidence="3" id="KW-1185">Reference proteome</keyword>
<dbReference type="Gene3D" id="2.30.42.10">
    <property type="match status" value="1"/>
</dbReference>
<accession>A0ABQ8SRH8</accession>
<feature type="compositionally biased region" description="Basic and acidic residues" evidence="1">
    <location>
        <begin position="139"/>
        <end position="177"/>
    </location>
</feature>
<organism evidence="2 3">
    <name type="scientific">Periplaneta americana</name>
    <name type="common">American cockroach</name>
    <name type="synonym">Blatta americana</name>
    <dbReference type="NCBI Taxonomy" id="6978"/>
    <lineage>
        <taxon>Eukaryota</taxon>
        <taxon>Metazoa</taxon>
        <taxon>Ecdysozoa</taxon>
        <taxon>Arthropoda</taxon>
        <taxon>Hexapoda</taxon>
        <taxon>Insecta</taxon>
        <taxon>Pterygota</taxon>
        <taxon>Neoptera</taxon>
        <taxon>Polyneoptera</taxon>
        <taxon>Dictyoptera</taxon>
        <taxon>Blattodea</taxon>
        <taxon>Blattoidea</taxon>
        <taxon>Blattidae</taxon>
        <taxon>Blattinae</taxon>
        <taxon>Periplaneta</taxon>
    </lineage>
</organism>
<evidence type="ECO:0000256" key="1">
    <source>
        <dbReference type="SAM" id="MobiDB-lite"/>
    </source>
</evidence>
<dbReference type="InterPro" id="IPR036034">
    <property type="entry name" value="PDZ_sf"/>
</dbReference>
<dbReference type="Proteomes" id="UP001148838">
    <property type="component" value="Unassembled WGS sequence"/>
</dbReference>
<dbReference type="EMBL" id="JAJSOF020000023">
    <property type="protein sequence ID" value="KAJ4436325.1"/>
    <property type="molecule type" value="Genomic_DNA"/>
</dbReference>
<evidence type="ECO:0000313" key="3">
    <source>
        <dbReference type="Proteomes" id="UP001148838"/>
    </source>
</evidence>
<reference evidence="2 3" key="1">
    <citation type="journal article" date="2022" name="Allergy">
        <title>Genome assembly and annotation of Periplaneta americana reveal a comprehensive cockroach allergen profile.</title>
        <authorList>
            <person name="Wang L."/>
            <person name="Xiong Q."/>
            <person name="Saelim N."/>
            <person name="Wang L."/>
            <person name="Nong W."/>
            <person name="Wan A.T."/>
            <person name="Shi M."/>
            <person name="Liu X."/>
            <person name="Cao Q."/>
            <person name="Hui J.H.L."/>
            <person name="Sookrung N."/>
            <person name="Leung T.F."/>
            <person name="Tungtrongchitr A."/>
            <person name="Tsui S.K.W."/>
        </authorList>
    </citation>
    <scope>NUCLEOTIDE SEQUENCE [LARGE SCALE GENOMIC DNA]</scope>
    <source>
        <strain evidence="2">PWHHKU_190912</strain>
    </source>
</reference>
<comment type="caution">
    <text evidence="2">The sequence shown here is derived from an EMBL/GenBank/DDBJ whole genome shotgun (WGS) entry which is preliminary data.</text>
</comment>
<gene>
    <name evidence="2" type="ORF">ANN_18956</name>
</gene>
<evidence type="ECO:0000313" key="2">
    <source>
        <dbReference type="EMBL" id="KAJ4436325.1"/>
    </source>
</evidence>